<dbReference type="SUPFAM" id="SSF102462">
    <property type="entry name" value="Peptidyl-tRNA hydrolase II"/>
    <property type="match status" value="1"/>
</dbReference>
<dbReference type="PIRSF" id="PIRSF033736">
    <property type="entry name" value="UCP033763"/>
    <property type="match status" value="1"/>
</dbReference>
<dbReference type="InterPro" id="IPR023476">
    <property type="entry name" value="Pep_tRNA_hydro_II_dom_sf"/>
</dbReference>
<protein>
    <recommendedName>
        <fullName evidence="3">DUF2000 domain-containing protein</fullName>
    </recommendedName>
</protein>
<gene>
    <name evidence="1" type="ORF">EDC19_1726</name>
</gene>
<dbReference type="RefSeq" id="WP_243117018.1">
    <property type="nucleotide sequence ID" value="NZ_SMGQ01000013.1"/>
</dbReference>
<dbReference type="EMBL" id="SMGQ01000013">
    <property type="protein sequence ID" value="TCK92577.1"/>
    <property type="molecule type" value="Genomic_DNA"/>
</dbReference>
<dbReference type="Gene3D" id="3.40.1490.10">
    <property type="entry name" value="Bit1"/>
    <property type="match status" value="1"/>
</dbReference>
<dbReference type="AlphaFoldDB" id="A0A4R1MJC1"/>
<reference evidence="1 2" key="1">
    <citation type="submission" date="2019-03" db="EMBL/GenBank/DDBJ databases">
        <title>Genomic Encyclopedia of Type Strains, Phase IV (KMG-IV): sequencing the most valuable type-strain genomes for metagenomic binning, comparative biology and taxonomic classification.</title>
        <authorList>
            <person name="Goeker M."/>
        </authorList>
    </citation>
    <scope>NUCLEOTIDE SEQUENCE [LARGE SCALE GENOMIC DNA]</scope>
    <source>
        <strain evidence="1 2">DSM 24176</strain>
    </source>
</reference>
<dbReference type="InterPro" id="IPR018988">
    <property type="entry name" value="DUF2000"/>
</dbReference>
<dbReference type="Proteomes" id="UP000294545">
    <property type="component" value="Unassembled WGS sequence"/>
</dbReference>
<keyword evidence="2" id="KW-1185">Reference proteome</keyword>
<evidence type="ECO:0000313" key="2">
    <source>
        <dbReference type="Proteomes" id="UP000294545"/>
    </source>
</evidence>
<organism evidence="1 2">
    <name type="scientific">Natranaerovirga hydrolytica</name>
    <dbReference type="NCBI Taxonomy" id="680378"/>
    <lineage>
        <taxon>Bacteria</taxon>
        <taxon>Bacillati</taxon>
        <taxon>Bacillota</taxon>
        <taxon>Clostridia</taxon>
        <taxon>Lachnospirales</taxon>
        <taxon>Natranaerovirgaceae</taxon>
        <taxon>Natranaerovirga</taxon>
    </lineage>
</organism>
<dbReference type="Pfam" id="PF09391">
    <property type="entry name" value="DUF2000"/>
    <property type="match status" value="1"/>
</dbReference>
<accession>A0A4R1MJC1</accession>
<comment type="caution">
    <text evidence="1">The sequence shown here is derived from an EMBL/GenBank/DDBJ whole genome shotgun (WGS) entry which is preliminary data.</text>
</comment>
<evidence type="ECO:0000313" key="1">
    <source>
        <dbReference type="EMBL" id="TCK92577.1"/>
    </source>
</evidence>
<name>A0A4R1MJC1_9FIRM</name>
<evidence type="ECO:0008006" key="3">
    <source>
        <dbReference type="Google" id="ProtNLM"/>
    </source>
</evidence>
<proteinExistence type="predicted"/>
<sequence>MMENKCVIIIDSELPTGLIANTAAVLALTLGNKIKDIIGPNVVDGDGKIHEGITTIPFPILKSNPVYIKELRNVIGATYPDLVLVDFSNAAQTTKNYDDYTKKIAQHTTDELEYLGIAAYGDKKKINKLAGSLPLLR</sequence>
<dbReference type="InterPro" id="IPR017021">
    <property type="entry name" value="UCP033763"/>
</dbReference>